<name>A0A3B0BWH2_9FLAO</name>
<comment type="caution">
    <text evidence="5">The sequence shown here is derived from an EMBL/GenBank/DDBJ whole genome shotgun (WGS) entry which is preliminary data.</text>
</comment>
<accession>A0A3B0BWH2</accession>
<dbReference type="AlphaFoldDB" id="A0A3B0BWH2"/>
<evidence type="ECO:0000313" key="6">
    <source>
        <dbReference type="Proteomes" id="UP000276603"/>
    </source>
</evidence>
<dbReference type="Gene3D" id="2.40.30.170">
    <property type="match status" value="1"/>
</dbReference>
<comment type="subcellular location">
    <subcellularLocation>
        <location evidence="1">Cell envelope</location>
    </subcellularLocation>
</comment>
<dbReference type="RefSeq" id="WP_120714098.1">
    <property type="nucleotide sequence ID" value="NZ_RBCJ01000006.1"/>
</dbReference>
<dbReference type="Gene3D" id="1.10.287.470">
    <property type="entry name" value="Helix hairpin bin"/>
    <property type="match status" value="1"/>
</dbReference>
<organism evidence="5 6">
    <name type="scientific">Ulvibacterium marinum</name>
    <dbReference type="NCBI Taxonomy" id="2419782"/>
    <lineage>
        <taxon>Bacteria</taxon>
        <taxon>Pseudomonadati</taxon>
        <taxon>Bacteroidota</taxon>
        <taxon>Flavobacteriia</taxon>
        <taxon>Flavobacteriales</taxon>
        <taxon>Flavobacteriaceae</taxon>
        <taxon>Ulvibacterium</taxon>
    </lineage>
</organism>
<proteinExistence type="predicted"/>
<evidence type="ECO:0000256" key="3">
    <source>
        <dbReference type="SAM" id="Coils"/>
    </source>
</evidence>
<sequence length="303" mass="33912">MHTKLPQVLSLFCVVFLASCGNGKIADAYGNFEATSVTVSAMGNGELVFLNIEEGQKLKADQGVGLIDTTQIHLEEVRLEAQLQALDLKLQEAAPEVAILVRDRSNLVRERDRTQRLLQQKAATQQQLDDYNGKIDLVEQRINSTRRNINIANRGILAERKPLEAQIALVKKQLEDHKVKNPISGTVLTKFAEPKELMSMGTPLYKVANLDEIKLRAYTSATLLQDVQLNDTVTVRIDKGEDDFRELDGTIIWIASEAEFTPKTIQTKEERVNLVYALEVKVKNDGTLKIGMPGEVVFKKENE</sequence>
<feature type="coiled-coil region" evidence="3">
    <location>
        <begin position="114"/>
        <end position="148"/>
    </location>
</feature>
<evidence type="ECO:0000256" key="1">
    <source>
        <dbReference type="ARBA" id="ARBA00004196"/>
    </source>
</evidence>
<evidence type="ECO:0000256" key="2">
    <source>
        <dbReference type="ARBA" id="ARBA00023054"/>
    </source>
</evidence>
<reference evidence="5 6" key="1">
    <citation type="submission" date="2018-10" db="EMBL/GenBank/DDBJ databases">
        <title>Ulvibacterium marinum gen. nov., sp. nov., a novel marine bacterium of the family Flavobacteriaceae, isolated from a culture of the green alga Ulva prolifera.</title>
        <authorList>
            <person name="Zhang Z."/>
        </authorList>
    </citation>
    <scope>NUCLEOTIDE SEQUENCE [LARGE SCALE GENOMIC DNA]</scope>
    <source>
        <strain evidence="5 6">CCMM003</strain>
    </source>
</reference>
<gene>
    <name evidence="5" type="ORF">D7Z94_23470</name>
</gene>
<keyword evidence="6" id="KW-1185">Reference proteome</keyword>
<dbReference type="OrthoDB" id="9778236at2"/>
<evidence type="ECO:0000313" key="5">
    <source>
        <dbReference type="EMBL" id="RKN76751.1"/>
    </source>
</evidence>
<dbReference type="EMBL" id="RBCJ01000006">
    <property type="protein sequence ID" value="RKN76751.1"/>
    <property type="molecule type" value="Genomic_DNA"/>
</dbReference>
<dbReference type="GO" id="GO:0030313">
    <property type="term" value="C:cell envelope"/>
    <property type="evidence" value="ECO:0007669"/>
    <property type="project" value="UniProtKB-SubCell"/>
</dbReference>
<keyword evidence="2 3" id="KW-0175">Coiled coil</keyword>
<dbReference type="PROSITE" id="PS51257">
    <property type="entry name" value="PROKAR_LIPOPROTEIN"/>
    <property type="match status" value="1"/>
</dbReference>
<dbReference type="Proteomes" id="UP000276603">
    <property type="component" value="Unassembled WGS sequence"/>
</dbReference>
<evidence type="ECO:0000259" key="4">
    <source>
        <dbReference type="Pfam" id="PF25917"/>
    </source>
</evidence>
<dbReference type="InterPro" id="IPR050465">
    <property type="entry name" value="UPF0194_transport"/>
</dbReference>
<dbReference type="Pfam" id="PF25917">
    <property type="entry name" value="BSH_RND"/>
    <property type="match status" value="1"/>
</dbReference>
<dbReference type="SUPFAM" id="SSF111369">
    <property type="entry name" value="HlyD-like secretion proteins"/>
    <property type="match status" value="1"/>
</dbReference>
<dbReference type="InterPro" id="IPR058625">
    <property type="entry name" value="MdtA-like_BSH"/>
</dbReference>
<protein>
    <submittedName>
        <fullName evidence="5">HlyD family efflux transporter periplasmic adaptor subunit</fullName>
    </submittedName>
</protein>
<dbReference type="Gene3D" id="2.40.50.100">
    <property type="match status" value="1"/>
</dbReference>
<feature type="domain" description="Multidrug resistance protein MdtA-like barrel-sandwich hybrid" evidence="4">
    <location>
        <begin position="36"/>
        <end position="189"/>
    </location>
</feature>
<dbReference type="PANTHER" id="PTHR32347:SF23">
    <property type="entry name" value="BLL5650 PROTEIN"/>
    <property type="match status" value="1"/>
</dbReference>
<dbReference type="PANTHER" id="PTHR32347">
    <property type="entry name" value="EFFLUX SYSTEM COMPONENT YKNX-RELATED"/>
    <property type="match status" value="1"/>
</dbReference>